<feature type="transmembrane region" description="Helical" evidence="7">
    <location>
        <begin position="9"/>
        <end position="29"/>
    </location>
</feature>
<sequence length="329" mass="35381">MLIYLLRRIVLGVSVVTAAIVATFAIFFLGPSDPAGALCGRNCTPDRIATIEKSLGLDKPKVEQLVDYVGGVVVGRDMRAGGLVNHCDAPCLGWSYVQNRPVTDMVMQAFPVTASIVVGGVVVYTILGIGLGILCARFRGQWLDKVIVTISQVLGAIPYYVLAVVFFLYAMKFYGVIPQSSWTPLTQNPWAWFTGLLGVWLFYGTIASASYVRYVRASMIDVQGQDYVRTARSKGISERRIAVKHALRAAIAPFLTLLGLSIAAELTGAIYTETVFGLPGMGLLSINSFNNSDLPVISGVVVVSAALIVVANIIVDVLYGVVDPRVKLS</sequence>
<keyword evidence="10" id="KW-1185">Reference proteome</keyword>
<keyword evidence="6 7" id="KW-0472">Membrane</keyword>
<comment type="caution">
    <text evidence="9">The sequence shown here is derived from an EMBL/GenBank/DDBJ whole genome shotgun (WGS) entry which is preliminary data.</text>
</comment>
<accession>A0A561EA61</accession>
<evidence type="ECO:0000256" key="3">
    <source>
        <dbReference type="ARBA" id="ARBA00022475"/>
    </source>
</evidence>
<comment type="subcellular location">
    <subcellularLocation>
        <location evidence="1 7">Cell membrane</location>
        <topology evidence="1 7">Multi-pass membrane protein</topology>
    </subcellularLocation>
</comment>
<dbReference type="AlphaFoldDB" id="A0A561EA61"/>
<keyword evidence="4 7" id="KW-0812">Transmembrane</keyword>
<evidence type="ECO:0000256" key="2">
    <source>
        <dbReference type="ARBA" id="ARBA00022448"/>
    </source>
</evidence>
<dbReference type="OrthoDB" id="147639at2"/>
<feature type="domain" description="ABC transmembrane type-1" evidence="8">
    <location>
        <begin position="110"/>
        <end position="319"/>
    </location>
</feature>
<keyword evidence="2 7" id="KW-0813">Transport</keyword>
<feature type="transmembrane region" description="Helical" evidence="7">
    <location>
        <begin position="109"/>
        <end position="134"/>
    </location>
</feature>
<dbReference type="Proteomes" id="UP000318297">
    <property type="component" value="Unassembled WGS sequence"/>
</dbReference>
<evidence type="ECO:0000313" key="9">
    <source>
        <dbReference type="EMBL" id="TWE12505.1"/>
    </source>
</evidence>
<organism evidence="9 10">
    <name type="scientific">Rudaeicoccus suwonensis</name>
    <dbReference type="NCBI Taxonomy" id="657409"/>
    <lineage>
        <taxon>Bacteria</taxon>
        <taxon>Bacillati</taxon>
        <taxon>Actinomycetota</taxon>
        <taxon>Actinomycetes</taxon>
        <taxon>Micrococcales</taxon>
        <taxon>Dermacoccaceae</taxon>
        <taxon>Rudaeicoccus</taxon>
    </lineage>
</organism>
<name>A0A561EA61_9MICO</name>
<dbReference type="SUPFAM" id="SSF161098">
    <property type="entry name" value="MetI-like"/>
    <property type="match status" value="1"/>
</dbReference>
<dbReference type="CDD" id="cd06261">
    <property type="entry name" value="TM_PBP2"/>
    <property type="match status" value="1"/>
</dbReference>
<evidence type="ECO:0000313" key="10">
    <source>
        <dbReference type="Proteomes" id="UP000318297"/>
    </source>
</evidence>
<proteinExistence type="inferred from homology"/>
<evidence type="ECO:0000256" key="4">
    <source>
        <dbReference type="ARBA" id="ARBA00022692"/>
    </source>
</evidence>
<feature type="transmembrane region" description="Helical" evidence="7">
    <location>
        <begin position="249"/>
        <end position="271"/>
    </location>
</feature>
<dbReference type="Pfam" id="PF00528">
    <property type="entry name" value="BPD_transp_1"/>
    <property type="match status" value="1"/>
</dbReference>
<dbReference type="InterPro" id="IPR035906">
    <property type="entry name" value="MetI-like_sf"/>
</dbReference>
<evidence type="ECO:0000256" key="1">
    <source>
        <dbReference type="ARBA" id="ARBA00004651"/>
    </source>
</evidence>
<protein>
    <submittedName>
        <fullName evidence="9">Peptide/nickel transport system permease protein</fullName>
    </submittedName>
</protein>
<evidence type="ECO:0000259" key="8">
    <source>
        <dbReference type="PROSITE" id="PS50928"/>
    </source>
</evidence>
<keyword evidence="5 7" id="KW-1133">Transmembrane helix</keyword>
<dbReference type="GO" id="GO:0005886">
    <property type="term" value="C:plasma membrane"/>
    <property type="evidence" value="ECO:0007669"/>
    <property type="project" value="UniProtKB-SubCell"/>
</dbReference>
<feature type="transmembrane region" description="Helical" evidence="7">
    <location>
        <begin position="296"/>
        <end position="322"/>
    </location>
</feature>
<dbReference type="PANTHER" id="PTHR30465">
    <property type="entry name" value="INNER MEMBRANE ABC TRANSPORTER"/>
    <property type="match status" value="1"/>
</dbReference>
<evidence type="ECO:0000256" key="5">
    <source>
        <dbReference type="ARBA" id="ARBA00022989"/>
    </source>
</evidence>
<dbReference type="RefSeq" id="WP_145226571.1">
    <property type="nucleotide sequence ID" value="NZ_VIVQ01000001.1"/>
</dbReference>
<evidence type="ECO:0000256" key="6">
    <source>
        <dbReference type="ARBA" id="ARBA00023136"/>
    </source>
</evidence>
<dbReference type="PANTHER" id="PTHR30465:SF0">
    <property type="entry name" value="OLIGOPEPTIDE TRANSPORT SYSTEM PERMEASE PROTEIN APPB"/>
    <property type="match status" value="1"/>
</dbReference>
<dbReference type="Pfam" id="PF19300">
    <property type="entry name" value="BPD_transp_1_N"/>
    <property type="match status" value="1"/>
</dbReference>
<feature type="transmembrane region" description="Helical" evidence="7">
    <location>
        <begin position="190"/>
        <end position="212"/>
    </location>
</feature>
<gene>
    <name evidence="9" type="ORF">BKA23_1317</name>
</gene>
<reference evidence="9 10" key="1">
    <citation type="submission" date="2019-06" db="EMBL/GenBank/DDBJ databases">
        <title>Sequencing the genomes of 1000 actinobacteria strains.</title>
        <authorList>
            <person name="Klenk H.-P."/>
        </authorList>
    </citation>
    <scope>NUCLEOTIDE SEQUENCE [LARGE SCALE GENOMIC DNA]</scope>
    <source>
        <strain evidence="9 10">DSM 19560</strain>
    </source>
</reference>
<comment type="similarity">
    <text evidence="7">Belongs to the binding-protein-dependent transport system permease family.</text>
</comment>
<dbReference type="InterPro" id="IPR000515">
    <property type="entry name" value="MetI-like"/>
</dbReference>
<dbReference type="GO" id="GO:0055085">
    <property type="term" value="P:transmembrane transport"/>
    <property type="evidence" value="ECO:0007669"/>
    <property type="project" value="InterPro"/>
</dbReference>
<dbReference type="Gene3D" id="1.10.3720.10">
    <property type="entry name" value="MetI-like"/>
    <property type="match status" value="1"/>
</dbReference>
<dbReference type="EMBL" id="VIVQ01000001">
    <property type="protein sequence ID" value="TWE12505.1"/>
    <property type="molecule type" value="Genomic_DNA"/>
</dbReference>
<evidence type="ECO:0000256" key="7">
    <source>
        <dbReference type="RuleBase" id="RU363032"/>
    </source>
</evidence>
<keyword evidence="3" id="KW-1003">Cell membrane</keyword>
<dbReference type="InterPro" id="IPR045621">
    <property type="entry name" value="BPD_transp_1_N"/>
</dbReference>
<dbReference type="PROSITE" id="PS50928">
    <property type="entry name" value="ABC_TM1"/>
    <property type="match status" value="1"/>
</dbReference>
<feature type="transmembrane region" description="Helical" evidence="7">
    <location>
        <begin position="146"/>
        <end position="170"/>
    </location>
</feature>